<evidence type="ECO:0000313" key="2">
    <source>
        <dbReference type="Proteomes" id="UP000444316"/>
    </source>
</evidence>
<accession>A0A845I5Y8</accession>
<name>A0A845I5Y8_9BURK</name>
<gene>
    <name evidence="1" type="ORF">GTP23_21600</name>
</gene>
<organism evidence="1 2">
    <name type="scientific">Duganella fentianensis</name>
    <dbReference type="NCBI Taxonomy" id="2692177"/>
    <lineage>
        <taxon>Bacteria</taxon>
        <taxon>Pseudomonadati</taxon>
        <taxon>Pseudomonadota</taxon>
        <taxon>Betaproteobacteria</taxon>
        <taxon>Burkholderiales</taxon>
        <taxon>Oxalobacteraceae</taxon>
        <taxon>Telluria group</taxon>
        <taxon>Duganella</taxon>
    </lineage>
</organism>
<dbReference type="SUPFAM" id="SSF55166">
    <property type="entry name" value="Hedgehog/DD-peptidase"/>
    <property type="match status" value="1"/>
</dbReference>
<reference evidence="1" key="1">
    <citation type="submission" date="2019-12" db="EMBL/GenBank/DDBJ databases">
        <title>Novel species isolated from a subtropical stream in China.</title>
        <authorList>
            <person name="Lu H."/>
        </authorList>
    </citation>
    <scope>NUCLEOTIDE SEQUENCE [LARGE SCALE GENOMIC DNA]</scope>
    <source>
        <strain evidence="1">FT93W</strain>
    </source>
</reference>
<proteinExistence type="predicted"/>
<keyword evidence="2" id="KW-1185">Reference proteome</keyword>
<evidence type="ECO:0000313" key="1">
    <source>
        <dbReference type="EMBL" id="MYN47641.1"/>
    </source>
</evidence>
<comment type="caution">
    <text evidence="1">The sequence shown here is derived from an EMBL/GenBank/DDBJ whole genome shotgun (WGS) entry which is preliminary data.</text>
</comment>
<protein>
    <submittedName>
        <fullName evidence="1">Uncharacterized protein</fullName>
    </submittedName>
</protein>
<dbReference type="EMBL" id="WWCL01000007">
    <property type="protein sequence ID" value="MYN47641.1"/>
    <property type="molecule type" value="Genomic_DNA"/>
</dbReference>
<dbReference type="RefSeq" id="WP_161037031.1">
    <property type="nucleotide sequence ID" value="NZ_WWCL01000007.1"/>
</dbReference>
<dbReference type="Proteomes" id="UP000444316">
    <property type="component" value="Unassembled WGS sequence"/>
</dbReference>
<dbReference type="AlphaFoldDB" id="A0A845I5Y8"/>
<dbReference type="InterPro" id="IPR009045">
    <property type="entry name" value="Zn_M74/Hedgehog-like"/>
</dbReference>
<sequence length="71" mass="8247">MTGQAARCSYFDKEIYDCAATTKLISLFMQHPWVRLVYFNDPAVQKAVGRVRSCIGHNDHFHVELWPRYAS</sequence>